<dbReference type="PANTHER" id="PTHR23137">
    <property type="entry name" value="VESICLE TRANSPORT PROTEIN-RELATED"/>
    <property type="match status" value="1"/>
</dbReference>
<comment type="subcellular location">
    <subcellularLocation>
        <location evidence="8">Golgi apparatus membrane</location>
        <topology evidence="8">Multi-pass membrane protein</topology>
    </subcellularLocation>
    <subcellularLocation>
        <location evidence="1">Membrane</location>
        <topology evidence="1">Multi-pass membrane protein</topology>
    </subcellularLocation>
</comment>
<dbReference type="Proteomes" id="UP000009328">
    <property type="component" value="Unassembled WGS sequence"/>
</dbReference>
<dbReference type="HOGENOM" id="CLU_099529_3_0_1"/>
<dbReference type="STRING" id="1206466.K0KPM1"/>
<comment type="function">
    <text evidence="8">Nonessential protein required for the fusion of transport vesicles derived from the endocytic pathway with the Golgi complex.</text>
</comment>
<gene>
    <name evidence="9" type="ORF">BN7_4516</name>
</gene>
<evidence type="ECO:0000256" key="2">
    <source>
        <dbReference type="ARBA" id="ARBA00022448"/>
    </source>
</evidence>
<accession>K0KPM1</accession>
<dbReference type="InterPro" id="IPR007305">
    <property type="entry name" value="Vesicle_transpt_Got1/SFT2"/>
</dbReference>
<dbReference type="InterPro" id="IPR011691">
    <property type="entry name" value="Vesicle_transpt_SFT2"/>
</dbReference>
<keyword evidence="4 8" id="KW-0653">Protein transport</keyword>
<feature type="transmembrane region" description="Helical" evidence="8">
    <location>
        <begin position="166"/>
        <end position="186"/>
    </location>
</feature>
<dbReference type="AlphaFoldDB" id="K0KPM1"/>
<evidence type="ECO:0000313" key="10">
    <source>
        <dbReference type="Proteomes" id="UP000009328"/>
    </source>
</evidence>
<evidence type="ECO:0000256" key="3">
    <source>
        <dbReference type="ARBA" id="ARBA00022692"/>
    </source>
</evidence>
<comment type="caution">
    <text evidence="9">The sequence shown here is derived from an EMBL/GenBank/DDBJ whole genome shotgun (WGS) entry which is preliminary data.</text>
</comment>
<evidence type="ECO:0000256" key="5">
    <source>
        <dbReference type="ARBA" id="ARBA00022989"/>
    </source>
</evidence>
<keyword evidence="3 8" id="KW-0812">Transmembrane</keyword>
<keyword evidence="5 8" id="KW-1133">Transmembrane helix</keyword>
<dbReference type="EMBL" id="CAIF01000169">
    <property type="protein sequence ID" value="CCH44946.1"/>
    <property type="molecule type" value="Genomic_DNA"/>
</dbReference>
<dbReference type="Pfam" id="PF04178">
    <property type="entry name" value="Got1"/>
    <property type="match status" value="1"/>
</dbReference>
<reference evidence="9 10" key="1">
    <citation type="journal article" date="2012" name="Eukaryot. Cell">
        <title>Draft genome sequence of Wickerhamomyces ciferrii NRRL Y-1031 F-60-10.</title>
        <authorList>
            <person name="Schneider J."/>
            <person name="Andrea H."/>
            <person name="Blom J."/>
            <person name="Jaenicke S."/>
            <person name="Ruckert C."/>
            <person name="Schorsch C."/>
            <person name="Szczepanowski R."/>
            <person name="Farwick M."/>
            <person name="Goesmann A."/>
            <person name="Puhler A."/>
            <person name="Schaffer S."/>
            <person name="Tauch A."/>
            <person name="Kohler T."/>
            <person name="Brinkrolf K."/>
        </authorList>
    </citation>
    <scope>NUCLEOTIDE SEQUENCE [LARGE SCALE GENOMIC DNA]</scope>
    <source>
        <strain evidence="10">ATCC 14091 / BCRC 22168 / CBS 111 / JCM 3599 / NBRC 0793 / NRRL Y-1031 F-60-10</strain>
    </source>
</reference>
<comment type="similarity">
    <text evidence="7 8">Belongs to the SFT2 family.</text>
</comment>
<evidence type="ECO:0000313" key="9">
    <source>
        <dbReference type="EMBL" id="CCH44946.1"/>
    </source>
</evidence>
<dbReference type="PANTHER" id="PTHR23137:SF36">
    <property type="entry name" value="VESICLE TRANSPORT PROTEIN SFT2C"/>
    <property type="match status" value="1"/>
</dbReference>
<evidence type="ECO:0000256" key="4">
    <source>
        <dbReference type="ARBA" id="ARBA00022927"/>
    </source>
</evidence>
<evidence type="ECO:0000256" key="7">
    <source>
        <dbReference type="ARBA" id="ARBA00025800"/>
    </source>
</evidence>
<evidence type="ECO:0000256" key="6">
    <source>
        <dbReference type="ARBA" id="ARBA00023136"/>
    </source>
</evidence>
<keyword evidence="6 8" id="KW-0472">Membrane</keyword>
<feature type="transmembrane region" description="Helical" evidence="8">
    <location>
        <begin position="139"/>
        <end position="159"/>
    </location>
</feature>
<sequence length="208" mass="23878">MSNFFNFLPQRQPRYATLYDEEELEEQSPQSSFLSRLNPFNSNSNPVQLPDTEAQINEPGSQNDYLELSKWDRLIIFAVAMAGSLSCWIVCIFLFPILSLKPKKFALLWSLGSILFLFSFNSLYGTRNYLVHLFFKERLWFTLSFNGSIIITLISSLVLHSTLLTIISCVCQFIISLIYTISYFPFGQNGIRLASNIAIVQVDNWINS</sequence>
<keyword evidence="2 8" id="KW-0813">Transport</keyword>
<evidence type="ECO:0000256" key="8">
    <source>
        <dbReference type="RuleBase" id="RU363111"/>
    </source>
</evidence>
<dbReference type="GO" id="GO:0000139">
    <property type="term" value="C:Golgi membrane"/>
    <property type="evidence" value="ECO:0007669"/>
    <property type="project" value="UniProtKB-SubCell"/>
</dbReference>
<evidence type="ECO:0000256" key="1">
    <source>
        <dbReference type="ARBA" id="ARBA00004141"/>
    </source>
</evidence>
<dbReference type="GO" id="GO:0016192">
    <property type="term" value="P:vesicle-mediated transport"/>
    <property type="evidence" value="ECO:0007669"/>
    <property type="project" value="InterPro"/>
</dbReference>
<name>K0KPM1_WICCF</name>
<organism evidence="9 10">
    <name type="scientific">Wickerhamomyces ciferrii (strain ATCC 14091 / BCRC 22168 / CBS 111 / JCM 3599 / NBRC 0793 / NRRL Y-1031 F-60-10)</name>
    <name type="common">Yeast</name>
    <name type="synonym">Pichia ciferrii</name>
    <dbReference type="NCBI Taxonomy" id="1206466"/>
    <lineage>
        <taxon>Eukaryota</taxon>
        <taxon>Fungi</taxon>
        <taxon>Dikarya</taxon>
        <taxon>Ascomycota</taxon>
        <taxon>Saccharomycotina</taxon>
        <taxon>Saccharomycetes</taxon>
        <taxon>Phaffomycetales</taxon>
        <taxon>Wickerhamomycetaceae</taxon>
        <taxon>Wickerhamomyces</taxon>
    </lineage>
</organism>
<keyword evidence="8" id="KW-0333">Golgi apparatus</keyword>
<proteinExistence type="inferred from homology"/>
<protein>
    <recommendedName>
        <fullName evidence="8">Protein transport protein SFT2</fullName>
    </recommendedName>
</protein>
<feature type="transmembrane region" description="Helical" evidence="8">
    <location>
        <begin position="105"/>
        <end position="124"/>
    </location>
</feature>
<dbReference type="eggNOG" id="KOG2887">
    <property type="taxonomic scope" value="Eukaryota"/>
</dbReference>
<dbReference type="InParanoid" id="K0KPM1"/>
<feature type="transmembrane region" description="Helical" evidence="8">
    <location>
        <begin position="74"/>
        <end position="98"/>
    </location>
</feature>
<dbReference type="GO" id="GO:0015031">
    <property type="term" value="P:protein transport"/>
    <property type="evidence" value="ECO:0007669"/>
    <property type="project" value="UniProtKB-KW"/>
</dbReference>
<keyword evidence="10" id="KW-1185">Reference proteome</keyword>